<dbReference type="Pfam" id="PF08011">
    <property type="entry name" value="PDDEXK_9"/>
    <property type="match status" value="1"/>
</dbReference>
<sequence>MNTATRKQLPIGIQTFSEIRRNNYYYVDKTHLAAQLVQDGKHYFLSRPRRFGKSLFLDTLKELFEGNKALFEGLSVYEHWDWSVQYPVLRFSFGSETFTTTESLANSLDEQLTYMEREAGLTPTFIHAGGRFSELIRHLEKQHEQPIVILIDEYDKPILDALDYPDVAKANSDFLRGFYGTIKDYDAHIRFSFLTGVSKFSKVSLFSGLNNLYDITLSPEFSNICGYTDNDIDTVFAPELKDLDREEIRDWYNGYHWLGEGVYNPFDILQLFKRREFKNYWFETGTPSFLVKVLAKRHIVTPLLDQLSSDDELLSSFDVDEMSIEALMFQTGYLTIKKRELLEGNYFYTLGYPNREVYQSLNNSLLKHLVQDGGAQVRQRLQLRKLLLANDFDGLKALFHSFFSSIPHHWYTNNDIQHFEGFYASVFYSYFAALGLDVTVEDCTNHGRLDMTLKFNSQVYLFEFKVVEIVPEGNALQQLKDKAYADKYRDLGWPIHLVGVEFSRDERNVVGFEVEQGSFSSDLSELTKTTVNYSPINSKPLNPPA</sequence>
<evidence type="ECO:0000259" key="1">
    <source>
        <dbReference type="Pfam" id="PF09820"/>
    </source>
</evidence>
<proteinExistence type="predicted"/>
<reference evidence="2" key="1">
    <citation type="submission" date="2020-01" db="EMBL/GenBank/DDBJ databases">
        <authorList>
            <person name="Meier V. D."/>
            <person name="Meier V D."/>
        </authorList>
    </citation>
    <scope>NUCLEOTIDE SEQUENCE</scope>
    <source>
        <strain evidence="2">HLG_WM_MAG_09</strain>
    </source>
</reference>
<organism evidence="2">
    <name type="scientific">uncultured Thiotrichaceae bacterium</name>
    <dbReference type="NCBI Taxonomy" id="298394"/>
    <lineage>
        <taxon>Bacteria</taxon>
        <taxon>Pseudomonadati</taxon>
        <taxon>Pseudomonadota</taxon>
        <taxon>Gammaproteobacteria</taxon>
        <taxon>Thiotrichales</taxon>
        <taxon>Thiotrichaceae</taxon>
        <taxon>environmental samples</taxon>
    </lineage>
</organism>
<evidence type="ECO:0000313" key="2">
    <source>
        <dbReference type="EMBL" id="CAA6804118.1"/>
    </source>
</evidence>
<dbReference type="PANTHER" id="PTHR34825">
    <property type="entry name" value="CONSERVED PROTEIN, WITH A WEAK D-GALACTARATE DEHYDRATASE/ALTRONATE HYDROLASE DOMAIN"/>
    <property type="match status" value="1"/>
</dbReference>
<accession>A0A6S6SN28</accession>
<dbReference type="AlphaFoldDB" id="A0A6S6SN28"/>
<dbReference type="InterPro" id="IPR012547">
    <property type="entry name" value="PDDEXK_9"/>
</dbReference>
<dbReference type="InterPro" id="IPR027417">
    <property type="entry name" value="P-loop_NTPase"/>
</dbReference>
<name>A0A6S6SN28_9GAMM</name>
<protein>
    <recommendedName>
        <fullName evidence="1">AAA-ATPase-like domain-containing protein</fullName>
    </recommendedName>
</protein>
<dbReference type="PANTHER" id="PTHR34825:SF1">
    <property type="entry name" value="AAA-ATPASE-LIKE DOMAIN-CONTAINING PROTEIN"/>
    <property type="match status" value="1"/>
</dbReference>
<dbReference type="Pfam" id="PF09820">
    <property type="entry name" value="AAA-ATPase_like"/>
    <property type="match status" value="1"/>
</dbReference>
<dbReference type="EMBL" id="CACVAT010000062">
    <property type="protein sequence ID" value="CAA6804118.1"/>
    <property type="molecule type" value="Genomic_DNA"/>
</dbReference>
<dbReference type="InterPro" id="IPR018631">
    <property type="entry name" value="AAA-ATPase-like_dom"/>
</dbReference>
<dbReference type="SUPFAM" id="SSF52540">
    <property type="entry name" value="P-loop containing nucleoside triphosphate hydrolases"/>
    <property type="match status" value="1"/>
</dbReference>
<feature type="domain" description="AAA-ATPase-like" evidence="1">
    <location>
        <begin position="10"/>
        <end position="206"/>
    </location>
</feature>
<gene>
    <name evidence="2" type="ORF">HELGO_WM10869</name>
</gene>